<dbReference type="EMBL" id="CAJNDS010002199">
    <property type="protein sequence ID" value="CAE7368747.1"/>
    <property type="molecule type" value="Genomic_DNA"/>
</dbReference>
<keyword evidence="1" id="KW-0677">Repeat</keyword>
<dbReference type="Proteomes" id="UP000604046">
    <property type="component" value="Unassembled WGS sequence"/>
</dbReference>
<dbReference type="SMART" id="SM00248">
    <property type="entry name" value="ANK"/>
    <property type="match status" value="1"/>
</dbReference>
<dbReference type="InterPro" id="IPR036770">
    <property type="entry name" value="Ankyrin_rpt-contain_sf"/>
</dbReference>
<protein>
    <submittedName>
        <fullName evidence="4">Uncharacterized protein</fullName>
    </submittedName>
</protein>
<evidence type="ECO:0000313" key="4">
    <source>
        <dbReference type="EMBL" id="CAE7368747.1"/>
    </source>
</evidence>
<comment type="caution">
    <text evidence="4">The sequence shown here is derived from an EMBL/GenBank/DDBJ whole genome shotgun (WGS) entry which is preliminary data.</text>
</comment>
<dbReference type="Pfam" id="PF12796">
    <property type="entry name" value="Ank_2"/>
    <property type="match status" value="1"/>
</dbReference>
<name>A0A812Q315_9DINO</name>
<evidence type="ECO:0000256" key="3">
    <source>
        <dbReference type="PROSITE-ProRule" id="PRU00023"/>
    </source>
</evidence>
<dbReference type="OrthoDB" id="275177at2759"/>
<gene>
    <name evidence="4" type="ORF">SNAT2548_LOCUS20076</name>
</gene>
<dbReference type="AlphaFoldDB" id="A0A812Q315"/>
<evidence type="ECO:0000256" key="2">
    <source>
        <dbReference type="ARBA" id="ARBA00023043"/>
    </source>
</evidence>
<dbReference type="PROSITE" id="PS50088">
    <property type="entry name" value="ANK_REPEAT"/>
    <property type="match status" value="1"/>
</dbReference>
<reference evidence="4" key="1">
    <citation type="submission" date="2021-02" db="EMBL/GenBank/DDBJ databases">
        <authorList>
            <person name="Dougan E. K."/>
            <person name="Rhodes N."/>
            <person name="Thang M."/>
            <person name="Chan C."/>
        </authorList>
    </citation>
    <scope>NUCLEOTIDE SEQUENCE</scope>
</reference>
<proteinExistence type="predicted"/>
<dbReference type="PANTHER" id="PTHR24173">
    <property type="entry name" value="ANKYRIN REPEAT CONTAINING"/>
    <property type="match status" value="1"/>
</dbReference>
<organism evidence="4 5">
    <name type="scientific">Symbiodinium natans</name>
    <dbReference type="NCBI Taxonomy" id="878477"/>
    <lineage>
        <taxon>Eukaryota</taxon>
        <taxon>Sar</taxon>
        <taxon>Alveolata</taxon>
        <taxon>Dinophyceae</taxon>
        <taxon>Suessiales</taxon>
        <taxon>Symbiodiniaceae</taxon>
        <taxon>Symbiodinium</taxon>
    </lineage>
</organism>
<sequence length="141" mass="14502">MIAARHGQHDVVLRALETSCSQPQLDVVDEHGNTAVMIAAREGHDKVVEALVAAGADLSIRNLAGQTAADVASTDEIRAVIVKGEAQAEAILRSILAMDGKTEPTTSSTSSSSATGLAQLPKELAALAASVDVKLCAESPF</sequence>
<evidence type="ECO:0000256" key="1">
    <source>
        <dbReference type="ARBA" id="ARBA00022737"/>
    </source>
</evidence>
<dbReference type="InterPro" id="IPR002110">
    <property type="entry name" value="Ankyrin_rpt"/>
</dbReference>
<dbReference type="PROSITE" id="PS50297">
    <property type="entry name" value="ANK_REP_REGION"/>
    <property type="match status" value="1"/>
</dbReference>
<dbReference type="SUPFAM" id="SSF48403">
    <property type="entry name" value="Ankyrin repeat"/>
    <property type="match status" value="1"/>
</dbReference>
<evidence type="ECO:0000313" key="5">
    <source>
        <dbReference type="Proteomes" id="UP000604046"/>
    </source>
</evidence>
<dbReference type="Gene3D" id="1.25.40.20">
    <property type="entry name" value="Ankyrin repeat-containing domain"/>
    <property type="match status" value="1"/>
</dbReference>
<keyword evidence="2 3" id="KW-0040">ANK repeat</keyword>
<accession>A0A812Q315</accession>
<dbReference type="PANTHER" id="PTHR24173:SF74">
    <property type="entry name" value="ANKYRIN REPEAT DOMAIN-CONTAINING PROTEIN 16"/>
    <property type="match status" value="1"/>
</dbReference>
<feature type="repeat" description="ANK" evidence="3">
    <location>
        <begin position="31"/>
        <end position="63"/>
    </location>
</feature>
<keyword evidence="5" id="KW-1185">Reference proteome</keyword>